<reference evidence="1 2" key="1">
    <citation type="submission" date="2021-03" db="EMBL/GenBank/DDBJ databases">
        <title>Genomic Encyclopedia of Type Strains, Phase IV (KMG-IV): sequencing the most valuable type-strain genomes for metagenomic binning, comparative biology and taxonomic classification.</title>
        <authorList>
            <person name="Goeker M."/>
        </authorList>
    </citation>
    <scope>NUCLEOTIDE SEQUENCE [LARGE SCALE GENOMIC DNA]</scope>
    <source>
        <strain evidence="1 2">DSM 15596</strain>
    </source>
</reference>
<dbReference type="GeneID" id="95404699"/>
<dbReference type="RefSeq" id="WP_208604277.1">
    <property type="nucleotide sequence ID" value="NZ_CP139098.1"/>
</dbReference>
<comment type="caution">
    <text evidence="1">The sequence shown here is derived from an EMBL/GenBank/DDBJ whole genome shotgun (WGS) entry which is preliminary data.</text>
</comment>
<dbReference type="EMBL" id="JAGGKI010000006">
    <property type="protein sequence ID" value="MBP1893615.1"/>
    <property type="molecule type" value="Genomic_DNA"/>
</dbReference>
<protein>
    <submittedName>
        <fullName evidence="1">Uncharacterized protein</fullName>
    </submittedName>
</protein>
<organism evidence="1 2">
    <name type="scientific">Paenibacillus lactis</name>
    <dbReference type="NCBI Taxonomy" id="228574"/>
    <lineage>
        <taxon>Bacteria</taxon>
        <taxon>Bacillati</taxon>
        <taxon>Bacillota</taxon>
        <taxon>Bacilli</taxon>
        <taxon>Bacillales</taxon>
        <taxon>Paenibacillaceae</taxon>
        <taxon>Paenibacillus</taxon>
    </lineage>
</organism>
<evidence type="ECO:0000313" key="2">
    <source>
        <dbReference type="Proteomes" id="UP000706926"/>
    </source>
</evidence>
<evidence type="ECO:0000313" key="1">
    <source>
        <dbReference type="EMBL" id="MBP1893615.1"/>
    </source>
</evidence>
<name>A0ABS4FBI4_9BACL</name>
<gene>
    <name evidence="1" type="ORF">J2Z18_002718</name>
</gene>
<accession>A0ABS4FBI4</accession>
<dbReference type="Proteomes" id="UP000706926">
    <property type="component" value="Unassembled WGS sequence"/>
</dbReference>
<proteinExistence type="predicted"/>
<keyword evidence="2" id="KW-1185">Reference proteome</keyword>
<sequence>MNDYDLIERRFVVQLADPSVCLVKASLVFMRFFVRVLTLELVHDRLNISGTGAPST</sequence>